<keyword evidence="1" id="KW-0285">Flavoprotein</keyword>
<dbReference type="GO" id="GO:0009331">
    <property type="term" value="C:glycerol-3-phosphate dehydrogenase (FAD) complex"/>
    <property type="evidence" value="ECO:0007669"/>
    <property type="project" value="InterPro"/>
</dbReference>
<evidence type="ECO:0000256" key="1">
    <source>
        <dbReference type="ARBA" id="ARBA00022630"/>
    </source>
</evidence>
<dbReference type="Pfam" id="PF00890">
    <property type="entry name" value="FAD_binding_2"/>
    <property type="match status" value="1"/>
</dbReference>
<evidence type="ECO:0000313" key="6">
    <source>
        <dbReference type="Proteomes" id="UP000323521"/>
    </source>
</evidence>
<evidence type="ECO:0000313" key="5">
    <source>
        <dbReference type="EMBL" id="ATW23423.1"/>
    </source>
</evidence>
<organism evidence="5 6">
    <name type="scientific">Formimonas warabiya</name>
    <dbReference type="NCBI Taxonomy" id="1761012"/>
    <lineage>
        <taxon>Bacteria</taxon>
        <taxon>Bacillati</taxon>
        <taxon>Bacillota</taxon>
        <taxon>Clostridia</taxon>
        <taxon>Eubacteriales</taxon>
        <taxon>Peptococcaceae</taxon>
        <taxon>Candidatus Formimonas</taxon>
    </lineage>
</organism>
<dbReference type="InterPro" id="IPR003953">
    <property type="entry name" value="FAD-dep_OxRdtase_2_FAD-bd"/>
</dbReference>
<reference evidence="5 6" key="1">
    <citation type="submission" date="2016-10" db="EMBL/GenBank/DDBJ databases">
        <title>Complete Genome Sequence of Peptococcaceae strain DCMF.</title>
        <authorList>
            <person name="Edwards R.J."/>
            <person name="Holland S.I."/>
            <person name="Deshpande N.P."/>
            <person name="Wong Y.K."/>
            <person name="Ertan H."/>
            <person name="Manefield M."/>
            <person name="Russell T.L."/>
            <person name="Lee M.J."/>
        </authorList>
    </citation>
    <scope>NUCLEOTIDE SEQUENCE [LARGE SCALE GENOMIC DNA]</scope>
    <source>
        <strain evidence="5 6">DCMF</strain>
    </source>
</reference>
<gene>
    <name evidence="5" type="ORF">DCMF_00190</name>
</gene>
<evidence type="ECO:0000259" key="4">
    <source>
        <dbReference type="Pfam" id="PF00890"/>
    </source>
</evidence>
<dbReference type="AlphaFoldDB" id="A0A3G1KLX4"/>
<feature type="domain" description="FAD-dependent oxidoreductase 2 FAD-binding" evidence="4">
    <location>
        <begin position="9"/>
        <end position="406"/>
    </location>
</feature>
<proteinExistence type="predicted"/>
<accession>A0A3G1KLX4</accession>
<dbReference type="NCBIfam" id="TIGR03378">
    <property type="entry name" value="glycerol3P_GlpB"/>
    <property type="match status" value="1"/>
</dbReference>
<protein>
    <recommendedName>
        <fullName evidence="4">FAD-dependent oxidoreductase 2 FAD-binding domain-containing protein</fullName>
    </recommendedName>
</protein>
<keyword evidence="3" id="KW-0560">Oxidoreductase</keyword>
<dbReference type="InterPro" id="IPR009158">
    <property type="entry name" value="G3P_DH_GlpB_su"/>
</dbReference>
<dbReference type="InterPro" id="IPR036188">
    <property type="entry name" value="FAD/NAD-bd_sf"/>
</dbReference>
<dbReference type="OrthoDB" id="140595at2"/>
<dbReference type="Proteomes" id="UP000323521">
    <property type="component" value="Chromosome"/>
</dbReference>
<keyword evidence="6" id="KW-1185">Reference proteome</keyword>
<dbReference type="PIRSF" id="PIRSF000141">
    <property type="entry name" value="Anaerobic_G3P_dh"/>
    <property type="match status" value="1"/>
</dbReference>
<dbReference type="GO" id="GO:0004368">
    <property type="term" value="F:glycerol-3-phosphate dehydrogenase (quinone) activity"/>
    <property type="evidence" value="ECO:0007669"/>
    <property type="project" value="InterPro"/>
</dbReference>
<dbReference type="EMBL" id="CP017634">
    <property type="protein sequence ID" value="ATW23423.1"/>
    <property type="molecule type" value="Genomic_DNA"/>
</dbReference>
<evidence type="ECO:0000256" key="2">
    <source>
        <dbReference type="ARBA" id="ARBA00022643"/>
    </source>
</evidence>
<keyword evidence="2" id="KW-0288">FMN</keyword>
<dbReference type="Gene3D" id="3.50.50.60">
    <property type="entry name" value="FAD/NAD(P)-binding domain"/>
    <property type="match status" value="1"/>
</dbReference>
<dbReference type="KEGG" id="fwa:DCMF_00190"/>
<name>A0A3G1KLX4_FORW1</name>
<dbReference type="SUPFAM" id="SSF51905">
    <property type="entry name" value="FAD/NAD(P)-binding domain"/>
    <property type="match status" value="1"/>
</dbReference>
<sequence length="429" mass="47149">MLRMNSTYDVIVLGGGLAGQVAALTAKTPQNRVLLVTKGYGSFYYGPGVIDVLGRRCGKPVVQPWGQIDQLRVLHPYRILGEQRVRQAIDLFARHLGENGFPLLGGSQGKNLLLPTALGSIRPTYLAPLSIAQGEVRQEGDVKILGFEDFPYFSPQLVAAHLSQGLNRLGITKKVSWGTVKLGLGRQRPISSYDVALWLDHADHRRSFINELLSQLGREERIGFPAVLGLTQHREVVDRLEQELGKRVFEIPTIPPSVPGIRLHESLSGLLREKGVEMWTGYPVIGATIRRNYIQEVQVDVPGKTRSLQGNRFILATGGLGGEGLLSGPGWVKEPVFDLPVYFHPHVDKWSHRHLWKEQPYACFGLRVDSKMRPLDGEGNVCFTNLFAAGNILAFFDSTAEKSSSGIDIATGITAGRACREEVECGASA</sequence>
<evidence type="ECO:0000256" key="3">
    <source>
        <dbReference type="ARBA" id="ARBA00023002"/>
    </source>
</evidence>
<dbReference type="RefSeq" id="WP_148132562.1">
    <property type="nucleotide sequence ID" value="NZ_CP017634.1"/>
</dbReference>